<dbReference type="InterPro" id="IPR034681">
    <property type="entry name" value="MenF"/>
</dbReference>
<dbReference type="HAMAP" id="MF_01935">
    <property type="entry name" value="MenF"/>
    <property type="match status" value="1"/>
</dbReference>
<comment type="pathway">
    <text evidence="5">Quinol/quinone metabolism; 1,4-dihydroxy-2-naphthoate biosynthesis; 1,4-dihydroxy-2-naphthoate from chorismate: step 1/7.</text>
</comment>
<comment type="similarity">
    <text evidence="2 5">Belongs to the isochorismate synthase family.</text>
</comment>
<dbReference type="SUPFAM" id="SSF56322">
    <property type="entry name" value="ADC synthase"/>
    <property type="match status" value="1"/>
</dbReference>
<dbReference type="Pfam" id="PF00425">
    <property type="entry name" value="Chorismate_bind"/>
    <property type="match status" value="1"/>
</dbReference>
<comment type="cofactor">
    <cofactor evidence="5">
        <name>Mg(2+)</name>
        <dbReference type="ChEBI" id="CHEBI:18420"/>
    </cofactor>
</comment>
<protein>
    <recommendedName>
        <fullName evidence="5">Isochorismate synthase MenF</fullName>
        <ecNumber evidence="5">5.4.4.2</ecNumber>
    </recommendedName>
    <alternativeName>
        <fullName evidence="5">Isochorismate mutase</fullName>
    </alternativeName>
</protein>
<comment type="function">
    <text evidence="5">Catalyzes the conversion of chorismate to isochorismate.</text>
</comment>
<dbReference type="InterPro" id="IPR044250">
    <property type="entry name" value="MenF-like"/>
</dbReference>
<feature type="active site" description="Proton donor" evidence="5">
    <location>
        <position position="233"/>
    </location>
</feature>
<evidence type="ECO:0000256" key="5">
    <source>
        <dbReference type="HAMAP-Rule" id="MF_01935"/>
    </source>
</evidence>
<reference evidence="7" key="1">
    <citation type="submission" date="2021-11" db="EMBL/GenBank/DDBJ databases">
        <authorList>
            <person name="Rodrigo-Torres L."/>
            <person name="Arahal R. D."/>
            <person name="Lucena T."/>
        </authorList>
    </citation>
    <scope>NUCLEOTIDE SEQUENCE</scope>
    <source>
        <strain evidence="7">CECT 7929</strain>
    </source>
</reference>
<keyword evidence="3 5" id="KW-0460">Magnesium</keyword>
<evidence type="ECO:0000259" key="6">
    <source>
        <dbReference type="Pfam" id="PF00425"/>
    </source>
</evidence>
<keyword evidence="8" id="KW-1185">Reference proteome</keyword>
<comment type="caution">
    <text evidence="7">The sequence shown here is derived from an EMBL/GenBank/DDBJ whole genome shotgun (WGS) entry which is preliminary data.</text>
</comment>
<dbReference type="Gene3D" id="3.60.120.10">
    <property type="entry name" value="Anthranilate synthase"/>
    <property type="match status" value="1"/>
</dbReference>
<dbReference type="PANTHER" id="PTHR47253">
    <property type="match status" value="1"/>
</dbReference>
<proteinExistence type="inferred from homology"/>
<accession>A0ABM8ZU50</accession>
<evidence type="ECO:0000313" key="8">
    <source>
        <dbReference type="Proteomes" id="UP000838672"/>
    </source>
</evidence>
<keyword evidence="5" id="KW-0474">Menaquinone biosynthesis</keyword>
<comment type="pathway">
    <text evidence="5">Quinol/quinone metabolism; menaquinone biosynthesis.</text>
</comment>
<feature type="binding site" evidence="5">
    <location>
        <position position="277"/>
    </location>
    <ligand>
        <name>Mg(2+)</name>
        <dbReference type="ChEBI" id="CHEBI:18420"/>
    </ligand>
</feature>
<dbReference type="InterPro" id="IPR015890">
    <property type="entry name" value="Chorismate_C"/>
</dbReference>
<keyword evidence="5" id="KW-0479">Metal-binding</keyword>
<keyword evidence="4 5" id="KW-0413">Isomerase</keyword>
<dbReference type="Proteomes" id="UP000838672">
    <property type="component" value="Unassembled WGS sequence"/>
</dbReference>
<dbReference type="EC" id="5.4.4.2" evidence="5"/>
<feature type="domain" description="Chorismate-utilising enzyme C-terminal" evidence="6">
    <location>
        <begin position="162"/>
        <end position="415"/>
    </location>
</feature>
<dbReference type="EMBL" id="CAKLDI010000001">
    <property type="protein sequence ID" value="CAH0533844.1"/>
    <property type="molecule type" value="Genomic_DNA"/>
</dbReference>
<evidence type="ECO:0000256" key="2">
    <source>
        <dbReference type="ARBA" id="ARBA00005297"/>
    </source>
</evidence>
<feature type="active site" description="Proton acceptor" evidence="5">
    <location>
        <position position="183"/>
    </location>
</feature>
<organism evidence="7 8">
    <name type="scientific">Vibrio stylophorae</name>
    <dbReference type="NCBI Taxonomy" id="659351"/>
    <lineage>
        <taxon>Bacteria</taxon>
        <taxon>Pseudomonadati</taxon>
        <taxon>Pseudomonadota</taxon>
        <taxon>Gammaproteobacteria</taxon>
        <taxon>Vibrionales</taxon>
        <taxon>Vibrionaceae</taxon>
        <taxon>Vibrio</taxon>
    </lineage>
</organism>
<dbReference type="InterPro" id="IPR004561">
    <property type="entry name" value="IsoChor_synthase"/>
</dbReference>
<evidence type="ECO:0000256" key="1">
    <source>
        <dbReference type="ARBA" id="ARBA00000799"/>
    </source>
</evidence>
<name>A0ABM8ZU50_9VIBR</name>
<feature type="binding site" evidence="5">
    <location>
        <position position="411"/>
    </location>
    <ligand>
        <name>Mg(2+)</name>
        <dbReference type="ChEBI" id="CHEBI:18420"/>
    </ligand>
</feature>
<evidence type="ECO:0000256" key="3">
    <source>
        <dbReference type="ARBA" id="ARBA00022842"/>
    </source>
</evidence>
<dbReference type="GO" id="GO:0008909">
    <property type="term" value="F:isochorismate synthase activity"/>
    <property type="evidence" value="ECO:0007669"/>
    <property type="project" value="UniProtKB-EC"/>
</dbReference>
<sequence length="431" mass="47585">MLYSALESLNCELQHLCDDARLQSPRQLARSLQLADDFDAIEWLAAQPVFPKFYWQSRDGAEEIVALGALAKYTSPEQAQAALIAPQRIWGGLPFDAHENAQQGFFFLPAVELCRFGESWQLLVNLNEQPALSLELLSQLNDRRELMPLRAKRVAMSHAPQQPQWQAQVTQALDAIAQGSLAKVVLARKTQVQLSEPVRPAQIIQASRRANPNSIHFMLALDLSHGFIGSTPERLFMRRDHTLYTEALAGTIGRGDNAEQDSELASWLLNDAKNIYENQLVVDDIAASLEDAVDEFHVASSPSLVRLAKVQHLKRPITAQCHANICDANLLSRLHPTAAVAGLPRAQAKAFIAEHEPFTRGWYSGAVGYLSAARSEFCVAIRSAQICDNTVELYAGAGIVPGSDADSEWQELERKTATLLRLFADASVSKE</sequence>
<comment type="catalytic activity">
    <reaction evidence="1 5">
        <text>chorismate = isochorismate</text>
        <dbReference type="Rhea" id="RHEA:18985"/>
        <dbReference type="ChEBI" id="CHEBI:29748"/>
        <dbReference type="ChEBI" id="CHEBI:29780"/>
        <dbReference type="EC" id="5.4.4.2"/>
    </reaction>
</comment>
<dbReference type="NCBIfam" id="TIGR00543">
    <property type="entry name" value="isochor_syn"/>
    <property type="match status" value="1"/>
</dbReference>
<evidence type="ECO:0000256" key="4">
    <source>
        <dbReference type="ARBA" id="ARBA00023235"/>
    </source>
</evidence>
<gene>
    <name evidence="5 7" type="primary">menF</name>
    <name evidence="7" type="ORF">VST7929_01720</name>
</gene>
<evidence type="ECO:0000313" key="7">
    <source>
        <dbReference type="EMBL" id="CAH0533844.1"/>
    </source>
</evidence>
<dbReference type="PANTHER" id="PTHR47253:SF4">
    <property type="entry name" value="ISOCHORISMATE SYNTHASE 2, CHLOROPLASTIC"/>
    <property type="match status" value="1"/>
</dbReference>
<dbReference type="InterPro" id="IPR005801">
    <property type="entry name" value="ADC_synthase"/>
</dbReference>